<dbReference type="PROSITE" id="PS51257">
    <property type="entry name" value="PROKAR_LIPOPROTEIN"/>
    <property type="match status" value="1"/>
</dbReference>
<feature type="compositionally biased region" description="Basic and acidic residues" evidence="1">
    <location>
        <begin position="179"/>
        <end position="243"/>
    </location>
</feature>
<reference evidence="5" key="1">
    <citation type="submission" date="2016-10" db="EMBL/GenBank/DDBJ databases">
        <authorList>
            <person name="Varghese N."/>
            <person name="Submissions S."/>
        </authorList>
    </citation>
    <scope>NUCLEOTIDE SEQUENCE [LARGE SCALE GENOMIC DNA]</scope>
    <source>
        <strain evidence="5">CGMCC 1.8895</strain>
    </source>
</reference>
<feature type="domain" description="PepSY" evidence="3">
    <location>
        <begin position="52"/>
        <end position="107"/>
    </location>
</feature>
<evidence type="ECO:0000259" key="3">
    <source>
        <dbReference type="Pfam" id="PF03413"/>
    </source>
</evidence>
<protein>
    <submittedName>
        <fullName evidence="4">Uncharacterized membrane protein YkoI</fullName>
    </submittedName>
</protein>
<feature type="domain" description="PepSY" evidence="3">
    <location>
        <begin position="288"/>
        <end position="343"/>
    </location>
</feature>
<name>A0A1G9D742_9BACL</name>
<dbReference type="InterPro" id="IPR025711">
    <property type="entry name" value="PepSY"/>
</dbReference>
<sequence>MKYYLGSVLIGVVLLASCTTANADTDLEWSHNNNQGEAKNHVAEEINNLKHSPQDAVDKINSLYEGTVVEVELDGDDGVYYYEIEIVNGDIKYDSKVDADNLEVIKLEKDGADSEESLNSVKRITPEAALEIADGEVDGEITGWELENDKYEIVIETDGQPVIVEIDALTADILNKEVTEEEKKDTDGSGGRGDEEKDDKASWDDTTEEQVKAADSKSKKASRADGEESQSADEKVDGSKMETAEAAQDTEPAQETAEPEQTQENQETAEESEKPDSQQNPDYQNGVLTAEAAINIALNEVGGTVVEWEYDDDDFEYEIELISNGLEVEMEISALNGAILEIEYDD</sequence>
<dbReference type="RefSeq" id="WP_092985185.1">
    <property type="nucleotide sequence ID" value="NZ_FNFY01000005.1"/>
</dbReference>
<keyword evidence="5" id="KW-1185">Reference proteome</keyword>
<dbReference type="Proteomes" id="UP000199008">
    <property type="component" value="Unassembled WGS sequence"/>
</dbReference>
<accession>A0A1G9D742</accession>
<feature type="signal peptide" evidence="2">
    <location>
        <begin position="1"/>
        <end position="23"/>
    </location>
</feature>
<dbReference type="Pfam" id="PF03413">
    <property type="entry name" value="PepSY"/>
    <property type="match status" value="3"/>
</dbReference>
<dbReference type="EMBL" id="FNFY01000005">
    <property type="protein sequence ID" value="SDK59732.1"/>
    <property type="molecule type" value="Genomic_DNA"/>
</dbReference>
<dbReference type="OrthoDB" id="2389229at2"/>
<feature type="region of interest" description="Disordered" evidence="1">
    <location>
        <begin position="179"/>
        <end position="284"/>
    </location>
</feature>
<evidence type="ECO:0000256" key="1">
    <source>
        <dbReference type="SAM" id="MobiDB-lite"/>
    </source>
</evidence>
<keyword evidence="2" id="KW-0732">Signal</keyword>
<feature type="domain" description="PepSY" evidence="3">
    <location>
        <begin position="123"/>
        <end position="177"/>
    </location>
</feature>
<evidence type="ECO:0000313" key="5">
    <source>
        <dbReference type="Proteomes" id="UP000199008"/>
    </source>
</evidence>
<organism evidence="4 5">
    <name type="scientific">Lacicoccus qingdaonensis</name>
    <dbReference type="NCBI Taxonomy" id="576118"/>
    <lineage>
        <taxon>Bacteria</taxon>
        <taxon>Bacillati</taxon>
        <taxon>Bacillota</taxon>
        <taxon>Bacilli</taxon>
        <taxon>Bacillales</taxon>
        <taxon>Salinicoccaceae</taxon>
        <taxon>Lacicoccus</taxon>
    </lineage>
</organism>
<evidence type="ECO:0000313" key="4">
    <source>
        <dbReference type="EMBL" id="SDK59732.1"/>
    </source>
</evidence>
<dbReference type="Gene3D" id="3.10.450.40">
    <property type="match status" value="3"/>
</dbReference>
<dbReference type="STRING" id="576118.SAMN05216216_10579"/>
<gene>
    <name evidence="4" type="ORF">SAMN05216216_10579</name>
</gene>
<proteinExistence type="predicted"/>
<dbReference type="AlphaFoldDB" id="A0A1G9D742"/>
<feature type="chain" id="PRO_5011707312" evidence="2">
    <location>
        <begin position="24"/>
        <end position="346"/>
    </location>
</feature>
<evidence type="ECO:0000256" key="2">
    <source>
        <dbReference type="SAM" id="SignalP"/>
    </source>
</evidence>
<feature type="compositionally biased region" description="Low complexity" evidence="1">
    <location>
        <begin position="250"/>
        <end position="266"/>
    </location>
</feature>